<proteinExistence type="predicted"/>
<keyword evidence="1" id="KW-0175">Coiled coil</keyword>
<reference evidence="3" key="1">
    <citation type="submission" date="2017-09" db="EMBL/GenBank/DDBJ databases">
        <title>Depth-based differentiation of microbial function through sediment-hosted aquifers and enrichment of novel symbionts in the deep terrestrial subsurface.</title>
        <authorList>
            <person name="Probst A.J."/>
            <person name="Ladd B."/>
            <person name="Jarett J.K."/>
            <person name="Geller-Mcgrath D.E."/>
            <person name="Sieber C.M.K."/>
            <person name="Emerson J.B."/>
            <person name="Anantharaman K."/>
            <person name="Thomas B.C."/>
            <person name="Malmstrom R."/>
            <person name="Stieglmeier M."/>
            <person name="Klingl A."/>
            <person name="Woyke T."/>
            <person name="Ryan C.M."/>
            <person name="Banfield J.F."/>
        </authorList>
    </citation>
    <scope>NUCLEOTIDE SEQUENCE [LARGE SCALE GENOMIC DNA]</scope>
</reference>
<dbReference type="Proteomes" id="UP000231472">
    <property type="component" value="Unassembled WGS sequence"/>
</dbReference>
<accession>A0A2H0YNI2</accession>
<gene>
    <name evidence="2" type="ORF">COT32_02180</name>
</gene>
<dbReference type="InterPro" id="IPR027981">
    <property type="entry name" value="DUF4446"/>
</dbReference>
<dbReference type="Pfam" id="PF14584">
    <property type="entry name" value="DUF4446"/>
    <property type="match status" value="1"/>
</dbReference>
<evidence type="ECO:0008006" key="4">
    <source>
        <dbReference type="Google" id="ProtNLM"/>
    </source>
</evidence>
<dbReference type="AlphaFoldDB" id="A0A2H0YNI2"/>
<feature type="coiled-coil region" evidence="1">
    <location>
        <begin position="14"/>
        <end position="41"/>
    </location>
</feature>
<evidence type="ECO:0000313" key="3">
    <source>
        <dbReference type="Proteomes" id="UP000231472"/>
    </source>
</evidence>
<sequence length="113" mass="12831">MFNLFKKDKEPKNLKEVLKQFEELKKEVRKLSQESKFSVQKIGIIRYNPFSNVGSDQSFSIALLDSNNNGVVISSLFGRDGNRVYGKPIKNGKSEYSLSEEENKAIGIALDRN</sequence>
<comment type="caution">
    <text evidence="2">The sequence shown here is derived from an EMBL/GenBank/DDBJ whole genome shotgun (WGS) entry which is preliminary data.</text>
</comment>
<protein>
    <recommendedName>
        <fullName evidence="4">DUF4446 domain-containing protein</fullName>
    </recommendedName>
</protein>
<organism evidence="2 3">
    <name type="scientific">Candidatus Nealsonbacteria bacterium CG08_land_8_20_14_0_20_36_22</name>
    <dbReference type="NCBI Taxonomy" id="1974704"/>
    <lineage>
        <taxon>Bacteria</taxon>
        <taxon>Candidatus Nealsoniibacteriota</taxon>
    </lineage>
</organism>
<name>A0A2H0YNI2_9BACT</name>
<evidence type="ECO:0000256" key="1">
    <source>
        <dbReference type="SAM" id="Coils"/>
    </source>
</evidence>
<evidence type="ECO:0000313" key="2">
    <source>
        <dbReference type="EMBL" id="PIS39986.1"/>
    </source>
</evidence>
<dbReference type="EMBL" id="PEYC01000043">
    <property type="protein sequence ID" value="PIS39986.1"/>
    <property type="molecule type" value="Genomic_DNA"/>
</dbReference>